<accession>A0A9E1LZF6</accession>
<dbReference type="Proteomes" id="UP000811365">
    <property type="component" value="Unassembled WGS sequence"/>
</dbReference>
<dbReference type="InterPro" id="IPR027417">
    <property type="entry name" value="P-loop_NTPase"/>
</dbReference>
<reference evidence="1" key="1">
    <citation type="submission" date="2021-02" db="EMBL/GenBank/DDBJ databases">
        <title>Infant gut strain persistence is associated with maternal origin, phylogeny, and functional potential including surface adhesion and iron acquisition.</title>
        <authorList>
            <person name="Lou Y.C."/>
        </authorList>
    </citation>
    <scope>NUCLEOTIDE SEQUENCE</scope>
    <source>
        <strain evidence="1">L2_039_000G1_dasL2_039_000G1_maxbin2.maxbin.077</strain>
    </source>
</reference>
<dbReference type="Gene3D" id="3.40.50.300">
    <property type="entry name" value="P-loop containing nucleotide triphosphate hydrolases"/>
    <property type="match status" value="1"/>
</dbReference>
<gene>
    <name evidence="1" type="ORF">KH315_11200</name>
</gene>
<protein>
    <recommendedName>
        <fullName evidence="3">Conjugal transfer protein</fullName>
    </recommendedName>
</protein>
<evidence type="ECO:0000313" key="2">
    <source>
        <dbReference type="Proteomes" id="UP000811365"/>
    </source>
</evidence>
<dbReference type="EMBL" id="JAGZYH010000046">
    <property type="protein sequence ID" value="MBS6622710.1"/>
    <property type="molecule type" value="Genomic_DNA"/>
</dbReference>
<comment type="caution">
    <text evidence="1">The sequence shown here is derived from an EMBL/GenBank/DDBJ whole genome shotgun (WGS) entry which is preliminary data.</text>
</comment>
<evidence type="ECO:0000313" key="1">
    <source>
        <dbReference type="EMBL" id="MBS6622710.1"/>
    </source>
</evidence>
<proteinExistence type="predicted"/>
<organism evidence="1 2">
    <name type="scientific">Faecalibacterium prausnitzii</name>
    <dbReference type="NCBI Taxonomy" id="853"/>
    <lineage>
        <taxon>Bacteria</taxon>
        <taxon>Bacillati</taxon>
        <taxon>Bacillota</taxon>
        <taxon>Clostridia</taxon>
        <taxon>Eubacteriales</taxon>
        <taxon>Oscillospiraceae</taxon>
        <taxon>Faecalibacterium</taxon>
    </lineage>
</organism>
<dbReference type="AlphaFoldDB" id="A0A9E1LZF6"/>
<name>A0A9E1LZF6_9FIRM</name>
<sequence>MMFANSEFLLILNQATTDREQLARLLGASDTQMSYVDNAPAGHGLIKVGGAIVPFANELPKNTELYRLMSTKPGED</sequence>
<evidence type="ECO:0008006" key="3">
    <source>
        <dbReference type="Google" id="ProtNLM"/>
    </source>
</evidence>